<dbReference type="AlphaFoldDB" id="N1QJX7"/>
<evidence type="ECO:0000256" key="5">
    <source>
        <dbReference type="ARBA" id="ARBA00022989"/>
    </source>
</evidence>
<dbReference type="InterPro" id="IPR005629">
    <property type="entry name" value="Skn1/Kre6/Sbg1"/>
</dbReference>
<evidence type="ECO:0000259" key="11">
    <source>
        <dbReference type="PROSITE" id="PS51762"/>
    </source>
</evidence>
<evidence type="ECO:0000256" key="10">
    <source>
        <dbReference type="SAM" id="Phobius"/>
    </source>
</evidence>
<evidence type="ECO:0000256" key="9">
    <source>
        <dbReference type="SAM" id="MobiDB-lite"/>
    </source>
</evidence>
<evidence type="ECO:0000256" key="3">
    <source>
        <dbReference type="ARBA" id="ARBA00022692"/>
    </source>
</evidence>
<feature type="transmembrane region" description="Helical" evidence="10">
    <location>
        <begin position="201"/>
        <end position="221"/>
    </location>
</feature>
<feature type="compositionally biased region" description="Polar residues" evidence="9">
    <location>
        <begin position="31"/>
        <end position="65"/>
    </location>
</feature>
<sequence>MDRHNPPRIQVHSSNDALLDLGQPAGAASRPQLTPRQPSSRSLTQPGRPGTTQTLRNAASGNSLYSSAAPAESSELLLPPRKTQMRRFRDEDSPMRSPSENGFNSRRTSWSSESAGSRDSRYGGPFVSPFDDSRAPSRAGSDDGVTTQTVSEKFNILPGAGLLLFPEDVEKDDYLHNPDPNDKDGRLVCADLFSKRGFVNVGGLALITIGILILFIGYPILTFVQSKIDPSNGACSRDPDCISDQRPLLSNLRQSVIDPDTPDSVKTRKGDNGKQQTLVFSDEFNKPGRTFYDEDDPYFQAMDFWYGVTMDLEWYDPDAVTTEGGTLNLKFDAFQNHNLNYRSGMIQSWNKLCFKGGYLEASISLPGRGDTIGFWPGFWSMGNLGRPGFAATTDGMWPYSYHDKCDVGITPNQSDPDGLSYLPGMRLPACTCNGEDHPSPGISRSAPEIDAIEASVEYLQPPLGAAVGSASQSFQVAPFDVFWQPQADWMEIYDYSVTEANAYQGGQFQEAVSALSTLNNDWYDGKAYQTYAFEYEPGAGGYITWYIGDEPTWKMEGNAIGPNGNIGQRVVPQEPMTIIANFGMSNSFSAVNLTGLAKLFPATMRIDYIRIYQQEGDELTCDPIGYPTTDYIKNHPEPYANINLTHWEQADYSFPQNSFMHGCSSDSKPKGKKSKRSSGTPAGEWWRSWFWS</sequence>
<dbReference type="EMBL" id="KB456260">
    <property type="protein sequence ID" value="EMF17505.1"/>
    <property type="molecule type" value="Genomic_DNA"/>
</dbReference>
<dbReference type="GO" id="GO:0031505">
    <property type="term" value="P:fungal-type cell wall organization"/>
    <property type="evidence" value="ECO:0007669"/>
    <property type="project" value="TreeGrafter"/>
</dbReference>
<gene>
    <name evidence="12" type="ORF">SEPMUDRAFT_146509</name>
</gene>
<accession>N1QJX7</accession>
<evidence type="ECO:0000256" key="6">
    <source>
        <dbReference type="ARBA" id="ARBA00023136"/>
    </source>
</evidence>
<dbReference type="Pfam" id="PF03935">
    <property type="entry name" value="SKN1_KRE6_Sbg1"/>
    <property type="match status" value="1"/>
</dbReference>
<feature type="region of interest" description="Disordered" evidence="9">
    <location>
        <begin position="662"/>
        <end position="682"/>
    </location>
</feature>
<evidence type="ECO:0000256" key="1">
    <source>
        <dbReference type="ARBA" id="ARBA00004606"/>
    </source>
</evidence>
<dbReference type="OrthoDB" id="412647at2759"/>
<dbReference type="eggNOG" id="ENOG502QR13">
    <property type="taxonomic scope" value="Eukaryota"/>
</dbReference>
<protein>
    <submittedName>
        <fullName evidence="12">Glycoside hydrolase family 16 protein</fullName>
    </submittedName>
</protein>
<dbReference type="Proteomes" id="UP000016931">
    <property type="component" value="Unassembled WGS sequence"/>
</dbReference>
<keyword evidence="7" id="KW-0325">Glycoprotein</keyword>
<comment type="similarity">
    <text evidence="2">Belongs to the SKN1/KRE6 family.</text>
</comment>
<keyword evidence="6 10" id="KW-0472">Membrane</keyword>
<evidence type="ECO:0000313" key="12">
    <source>
        <dbReference type="EMBL" id="EMF17505.1"/>
    </source>
</evidence>
<dbReference type="OMA" id="LPACTCK"/>
<dbReference type="RefSeq" id="XP_016765626.1">
    <property type="nucleotide sequence ID" value="XM_016903698.1"/>
</dbReference>
<dbReference type="Gene3D" id="2.60.120.200">
    <property type="match status" value="2"/>
</dbReference>
<keyword evidence="4" id="KW-0735">Signal-anchor</keyword>
<dbReference type="GeneID" id="27900835"/>
<dbReference type="SUPFAM" id="SSF49899">
    <property type="entry name" value="Concanavalin A-like lectins/glucanases"/>
    <property type="match status" value="1"/>
</dbReference>
<dbReference type="GO" id="GO:0005886">
    <property type="term" value="C:plasma membrane"/>
    <property type="evidence" value="ECO:0007669"/>
    <property type="project" value="TreeGrafter"/>
</dbReference>
<dbReference type="GO" id="GO:0005789">
    <property type="term" value="C:endoplasmic reticulum membrane"/>
    <property type="evidence" value="ECO:0007669"/>
    <property type="project" value="TreeGrafter"/>
</dbReference>
<dbReference type="GO" id="GO:0015926">
    <property type="term" value="F:glucosidase activity"/>
    <property type="evidence" value="ECO:0007669"/>
    <property type="project" value="TreeGrafter"/>
</dbReference>
<evidence type="ECO:0000256" key="4">
    <source>
        <dbReference type="ARBA" id="ARBA00022968"/>
    </source>
</evidence>
<proteinExistence type="inferred from homology"/>
<dbReference type="InterPro" id="IPR013320">
    <property type="entry name" value="ConA-like_dom_sf"/>
</dbReference>
<evidence type="ECO:0000313" key="13">
    <source>
        <dbReference type="Proteomes" id="UP000016931"/>
    </source>
</evidence>
<dbReference type="STRING" id="692275.N1QJX7"/>
<dbReference type="InterPro" id="IPR000757">
    <property type="entry name" value="Beta-glucanase-like"/>
</dbReference>
<reference evidence="12 13" key="1">
    <citation type="journal article" date="2012" name="PLoS Pathog.">
        <title>Diverse lifestyles and strategies of plant pathogenesis encoded in the genomes of eighteen Dothideomycetes fungi.</title>
        <authorList>
            <person name="Ohm R.A."/>
            <person name="Feau N."/>
            <person name="Henrissat B."/>
            <person name="Schoch C.L."/>
            <person name="Horwitz B.A."/>
            <person name="Barry K.W."/>
            <person name="Condon B.J."/>
            <person name="Copeland A.C."/>
            <person name="Dhillon B."/>
            <person name="Glaser F."/>
            <person name="Hesse C.N."/>
            <person name="Kosti I."/>
            <person name="LaButti K."/>
            <person name="Lindquist E.A."/>
            <person name="Lucas S."/>
            <person name="Salamov A.A."/>
            <person name="Bradshaw R.E."/>
            <person name="Ciuffetti L."/>
            <person name="Hamelin R.C."/>
            <person name="Kema G.H.J."/>
            <person name="Lawrence C."/>
            <person name="Scott J.A."/>
            <person name="Spatafora J.W."/>
            <person name="Turgeon B.G."/>
            <person name="de Wit P.J.G.M."/>
            <person name="Zhong S."/>
            <person name="Goodwin S.B."/>
            <person name="Grigoriev I.V."/>
        </authorList>
    </citation>
    <scope>NUCLEOTIDE SEQUENCE [LARGE SCALE GENOMIC DNA]</scope>
    <source>
        <strain evidence="12 13">SO2202</strain>
    </source>
</reference>
<keyword evidence="13" id="KW-1185">Reference proteome</keyword>
<dbReference type="PROSITE" id="PS51762">
    <property type="entry name" value="GH16_2"/>
    <property type="match status" value="1"/>
</dbReference>
<dbReference type="HOGENOM" id="CLU_010811_4_1_1"/>
<keyword evidence="8" id="KW-0961">Cell wall biogenesis/degradation</keyword>
<dbReference type="PANTHER" id="PTHR31361">
    <property type="entry name" value="BETA-GLUCAN SYNTHESIS-ASSOCIATED PROTEIN KRE6-RELATED"/>
    <property type="match status" value="1"/>
</dbReference>
<name>N1QJX7_SPHMS</name>
<evidence type="ECO:0000256" key="7">
    <source>
        <dbReference type="ARBA" id="ARBA00023180"/>
    </source>
</evidence>
<feature type="compositionally biased region" description="Low complexity" evidence="9">
    <location>
        <begin position="66"/>
        <end position="80"/>
    </location>
</feature>
<dbReference type="GO" id="GO:0006078">
    <property type="term" value="P:(1-&gt;6)-beta-D-glucan biosynthetic process"/>
    <property type="evidence" value="ECO:0007669"/>
    <property type="project" value="TreeGrafter"/>
</dbReference>
<organism evidence="12 13">
    <name type="scientific">Sphaerulina musiva (strain SO2202)</name>
    <name type="common">Poplar stem canker fungus</name>
    <name type="synonym">Septoria musiva</name>
    <dbReference type="NCBI Taxonomy" id="692275"/>
    <lineage>
        <taxon>Eukaryota</taxon>
        <taxon>Fungi</taxon>
        <taxon>Dikarya</taxon>
        <taxon>Ascomycota</taxon>
        <taxon>Pezizomycotina</taxon>
        <taxon>Dothideomycetes</taxon>
        <taxon>Dothideomycetidae</taxon>
        <taxon>Mycosphaerellales</taxon>
        <taxon>Mycosphaerellaceae</taxon>
        <taxon>Sphaerulina</taxon>
    </lineage>
</organism>
<evidence type="ECO:0000256" key="8">
    <source>
        <dbReference type="ARBA" id="ARBA00023316"/>
    </source>
</evidence>
<dbReference type="PANTHER" id="PTHR31361:SF1">
    <property type="entry name" value="BETA-GLUCAN SYNTHESIS-ASSOCIATED PROTEIN KRE6-RELATED"/>
    <property type="match status" value="1"/>
</dbReference>
<evidence type="ECO:0000256" key="2">
    <source>
        <dbReference type="ARBA" id="ARBA00010962"/>
    </source>
</evidence>
<dbReference type="CDD" id="cd02180">
    <property type="entry name" value="GH16_fungal_KRE6_glucanase"/>
    <property type="match status" value="1"/>
</dbReference>
<keyword evidence="3 10" id="KW-0812">Transmembrane</keyword>
<feature type="domain" description="GH16" evidence="11">
    <location>
        <begin position="256"/>
        <end position="617"/>
    </location>
</feature>
<comment type="subcellular location">
    <subcellularLocation>
        <location evidence="1">Membrane</location>
        <topology evidence="1">Single-pass type II membrane protein</topology>
    </subcellularLocation>
</comment>
<feature type="compositionally biased region" description="Polar residues" evidence="9">
    <location>
        <begin position="96"/>
        <end position="115"/>
    </location>
</feature>
<keyword evidence="5 10" id="KW-1133">Transmembrane helix</keyword>
<keyword evidence="12" id="KW-0378">Hydrolase</keyword>
<feature type="region of interest" description="Disordered" evidence="9">
    <location>
        <begin position="1"/>
        <end position="147"/>
    </location>
</feature>